<name>A0A3E0VBL9_9MICO</name>
<dbReference type="EMBL" id="NBXA01000050">
    <property type="protein sequence ID" value="RFA06760.1"/>
    <property type="molecule type" value="Genomic_DNA"/>
</dbReference>
<dbReference type="Proteomes" id="UP000256709">
    <property type="component" value="Unassembled WGS sequence"/>
</dbReference>
<proteinExistence type="predicted"/>
<dbReference type="Pfam" id="PF16259">
    <property type="entry name" value="DUF4913"/>
    <property type="match status" value="1"/>
</dbReference>
<evidence type="ECO:0000256" key="1">
    <source>
        <dbReference type="SAM" id="MobiDB-lite"/>
    </source>
</evidence>
<evidence type="ECO:0000313" key="3">
    <source>
        <dbReference type="Proteomes" id="UP000256709"/>
    </source>
</evidence>
<dbReference type="RefSeq" id="WP_116284733.1">
    <property type="nucleotide sequence ID" value="NZ_NBXA01000050.1"/>
</dbReference>
<feature type="region of interest" description="Disordered" evidence="1">
    <location>
        <begin position="119"/>
        <end position="169"/>
    </location>
</feature>
<evidence type="ECO:0008006" key="4">
    <source>
        <dbReference type="Google" id="ProtNLM"/>
    </source>
</evidence>
<dbReference type="AlphaFoldDB" id="A0A3E0VBL9"/>
<feature type="compositionally biased region" description="Polar residues" evidence="1">
    <location>
        <begin position="157"/>
        <end position="169"/>
    </location>
</feature>
<protein>
    <recommendedName>
        <fullName evidence="4">DUF4913 domain-containing protein</fullName>
    </recommendedName>
</protein>
<gene>
    <name evidence="2" type="ORF">B7R21_18455</name>
</gene>
<accession>A0A3E0VBL9</accession>
<dbReference type="OrthoDB" id="4570343at2"/>
<organism evidence="2 3">
    <name type="scientific">Subtercola boreus</name>
    <dbReference type="NCBI Taxonomy" id="120213"/>
    <lineage>
        <taxon>Bacteria</taxon>
        <taxon>Bacillati</taxon>
        <taxon>Actinomycetota</taxon>
        <taxon>Actinomycetes</taxon>
        <taxon>Micrococcales</taxon>
        <taxon>Microbacteriaceae</taxon>
        <taxon>Subtercola</taxon>
    </lineage>
</organism>
<feature type="region of interest" description="Disordered" evidence="1">
    <location>
        <begin position="1"/>
        <end position="35"/>
    </location>
</feature>
<comment type="caution">
    <text evidence="2">The sequence shown here is derived from an EMBL/GenBank/DDBJ whole genome shotgun (WGS) entry which is preliminary data.</text>
</comment>
<reference evidence="2 3" key="1">
    <citation type="submission" date="2017-04" db="EMBL/GenBank/DDBJ databases">
        <title>Comparative genome analysis of Subtercola boreus.</title>
        <authorList>
            <person name="Cho Y.-J."/>
            <person name="Cho A."/>
            <person name="Kim O.-S."/>
            <person name="Lee J.-I."/>
        </authorList>
    </citation>
    <scope>NUCLEOTIDE SEQUENCE [LARGE SCALE GENOMIC DNA]</scope>
    <source>
        <strain evidence="2 3">P27444</strain>
    </source>
</reference>
<evidence type="ECO:0000313" key="2">
    <source>
        <dbReference type="EMBL" id="RFA06760.1"/>
    </source>
</evidence>
<dbReference type="InterPro" id="IPR032584">
    <property type="entry name" value="DUF4913"/>
</dbReference>
<sequence>MTNTNTSPFGDDEDTETPSAPVAATPEKKTDEAVTTHFGSADEFVRKQLITTYRRRVIAQGTGGGMRWKAAWWSSKEAQQRIEALWRAWEAARQDEKAGMSLWWISHCDPHMTILLSPEGPFADSTDENRIGDPLPYTSPTDGAFPPDMQPALYTQLPPQSDTSPQPTA</sequence>